<comment type="caution">
    <text evidence="6">The sequence shown here is derived from an EMBL/GenBank/DDBJ whole genome shotgun (WGS) entry which is preliminary data.</text>
</comment>
<keyword evidence="2 4" id="KW-0195">Cyclin</keyword>
<evidence type="ECO:0000259" key="5">
    <source>
        <dbReference type="SMART" id="SM00385"/>
    </source>
</evidence>
<dbReference type="Gene3D" id="1.10.472.10">
    <property type="entry name" value="Cyclin-like"/>
    <property type="match status" value="2"/>
</dbReference>
<proteinExistence type="inferred from homology"/>
<dbReference type="InterPro" id="IPR048258">
    <property type="entry name" value="Cyclins_cyclin-box"/>
</dbReference>
<sequence>MISTVELMDRFQILLEQEVSTYRFVNYLSPAHQLDCFDDSSTSTAFDDRDARHLSQQKKYWRDKIVAWMYHVVDQHDLDRELVEISLNYMDRYLAEQSIHDSSGFQLAGMTSLYLAIKIFRHEGRGASMRFFVKLAEGAYTELDFVDMEQSILDTLEWRMHPPTTLAFLDLLLLLLPQGACDTSFTRHALYERIKFLLELCVTVPFFFTKNPSHNAIAACIEVMQHEDKPNVPEVKYQKHFKKCIWSICGIDCESDEVVECIDAMAIIHKNAWYDLKEEMLQDGGKSPTGSVPAHVAFP</sequence>
<evidence type="ECO:0000256" key="4">
    <source>
        <dbReference type="RuleBase" id="RU000383"/>
    </source>
</evidence>
<evidence type="ECO:0000313" key="7">
    <source>
        <dbReference type="Proteomes" id="UP001530400"/>
    </source>
</evidence>
<keyword evidence="7" id="KW-1185">Reference proteome</keyword>
<organism evidence="6 7">
    <name type="scientific">Cyclotella atomus</name>
    <dbReference type="NCBI Taxonomy" id="382360"/>
    <lineage>
        <taxon>Eukaryota</taxon>
        <taxon>Sar</taxon>
        <taxon>Stramenopiles</taxon>
        <taxon>Ochrophyta</taxon>
        <taxon>Bacillariophyta</taxon>
        <taxon>Coscinodiscophyceae</taxon>
        <taxon>Thalassiosirophycidae</taxon>
        <taxon>Stephanodiscales</taxon>
        <taxon>Stephanodiscaceae</taxon>
        <taxon>Cyclotella</taxon>
    </lineage>
</organism>
<name>A0ABD3PY21_9STRA</name>
<evidence type="ECO:0000256" key="2">
    <source>
        <dbReference type="ARBA" id="ARBA00023127"/>
    </source>
</evidence>
<dbReference type="SMART" id="SM00385">
    <property type="entry name" value="CYCLIN"/>
    <property type="match status" value="1"/>
</dbReference>
<keyword evidence="3" id="KW-0131">Cell cycle</keyword>
<evidence type="ECO:0000256" key="1">
    <source>
        <dbReference type="ARBA" id="ARBA00022618"/>
    </source>
</evidence>
<dbReference type="GO" id="GO:0051301">
    <property type="term" value="P:cell division"/>
    <property type="evidence" value="ECO:0007669"/>
    <property type="project" value="UniProtKB-KW"/>
</dbReference>
<dbReference type="InterPro" id="IPR036915">
    <property type="entry name" value="Cyclin-like_sf"/>
</dbReference>
<dbReference type="InterPro" id="IPR013763">
    <property type="entry name" value="Cyclin-like_dom"/>
</dbReference>
<dbReference type="Proteomes" id="UP001530400">
    <property type="component" value="Unassembled WGS sequence"/>
</dbReference>
<dbReference type="FunFam" id="1.10.472.10:FF:000093">
    <property type="entry name" value="Predicted protein"/>
    <property type="match status" value="1"/>
</dbReference>
<protein>
    <recommendedName>
        <fullName evidence="5">Cyclin-like domain-containing protein</fullName>
    </recommendedName>
</protein>
<dbReference type="PANTHER" id="PTHR10177">
    <property type="entry name" value="CYCLINS"/>
    <property type="match status" value="1"/>
</dbReference>
<accession>A0ABD3PY21</accession>
<dbReference type="InterPro" id="IPR039361">
    <property type="entry name" value="Cyclin"/>
</dbReference>
<gene>
    <name evidence="6" type="ORF">ACHAWO_002327</name>
</gene>
<comment type="similarity">
    <text evidence="4">Belongs to the cyclin family.</text>
</comment>
<dbReference type="PROSITE" id="PS00292">
    <property type="entry name" value="CYCLINS"/>
    <property type="match status" value="1"/>
</dbReference>
<evidence type="ECO:0000256" key="3">
    <source>
        <dbReference type="ARBA" id="ARBA00023306"/>
    </source>
</evidence>
<feature type="domain" description="Cyclin-like" evidence="5">
    <location>
        <begin position="67"/>
        <end position="154"/>
    </location>
</feature>
<dbReference type="SUPFAM" id="SSF47954">
    <property type="entry name" value="Cyclin-like"/>
    <property type="match status" value="1"/>
</dbReference>
<dbReference type="EMBL" id="JALLPJ020000421">
    <property type="protein sequence ID" value="KAL3792722.1"/>
    <property type="molecule type" value="Genomic_DNA"/>
</dbReference>
<evidence type="ECO:0000313" key="6">
    <source>
        <dbReference type="EMBL" id="KAL3792722.1"/>
    </source>
</evidence>
<dbReference type="InterPro" id="IPR006671">
    <property type="entry name" value="Cyclin_N"/>
</dbReference>
<reference evidence="6 7" key="1">
    <citation type="submission" date="2024-10" db="EMBL/GenBank/DDBJ databases">
        <title>Updated reference genomes for cyclostephanoid diatoms.</title>
        <authorList>
            <person name="Roberts W.R."/>
            <person name="Alverson A.J."/>
        </authorList>
    </citation>
    <scope>NUCLEOTIDE SEQUENCE [LARGE SCALE GENOMIC DNA]</scope>
    <source>
        <strain evidence="6 7">AJA010-31</strain>
    </source>
</reference>
<keyword evidence="1" id="KW-0132">Cell division</keyword>
<dbReference type="AlphaFoldDB" id="A0ABD3PY21"/>
<dbReference type="Pfam" id="PF00134">
    <property type="entry name" value="Cyclin_N"/>
    <property type="match status" value="1"/>
</dbReference>